<dbReference type="InterPro" id="IPR006638">
    <property type="entry name" value="Elp3/MiaA/NifB-like_rSAM"/>
</dbReference>
<dbReference type="PANTHER" id="PTHR42731">
    <property type="entry name" value="SLL1084 PROTEIN"/>
    <property type="match status" value="1"/>
</dbReference>
<dbReference type="SUPFAM" id="SSF102114">
    <property type="entry name" value="Radical SAM enzymes"/>
    <property type="match status" value="1"/>
</dbReference>
<dbReference type="CDD" id="cd01335">
    <property type="entry name" value="Radical_SAM"/>
    <property type="match status" value="1"/>
</dbReference>
<dbReference type="Proteomes" id="UP000583800">
    <property type="component" value="Unassembled WGS sequence"/>
</dbReference>
<dbReference type="InterPro" id="IPR023404">
    <property type="entry name" value="rSAM_horseshoe"/>
</dbReference>
<dbReference type="InterPro" id="IPR058240">
    <property type="entry name" value="rSAM_sf"/>
</dbReference>
<dbReference type="GO" id="GO:0051536">
    <property type="term" value="F:iron-sulfur cluster binding"/>
    <property type="evidence" value="ECO:0007669"/>
    <property type="project" value="InterPro"/>
</dbReference>
<dbReference type="NCBIfam" id="TIGR03960">
    <property type="entry name" value="rSAM_fuse_unch"/>
    <property type="match status" value="1"/>
</dbReference>
<protein>
    <submittedName>
        <fullName evidence="2">Radical SAM family uncharacterized protein</fullName>
    </submittedName>
</protein>
<comment type="caution">
    <text evidence="2">The sequence shown here is derived from an EMBL/GenBank/DDBJ whole genome shotgun (WGS) entry which is preliminary data.</text>
</comment>
<organism evidence="2 3">
    <name type="scientific">Nonomuraea muscovyensis</name>
    <dbReference type="NCBI Taxonomy" id="1124761"/>
    <lineage>
        <taxon>Bacteria</taxon>
        <taxon>Bacillati</taxon>
        <taxon>Actinomycetota</taxon>
        <taxon>Actinomycetes</taxon>
        <taxon>Streptosporangiales</taxon>
        <taxon>Streptosporangiaceae</taxon>
        <taxon>Nonomuraea</taxon>
    </lineage>
</organism>
<dbReference type="SFLD" id="SFLDG01082">
    <property type="entry name" value="B12-binding_domain_containing"/>
    <property type="match status" value="1"/>
</dbReference>
<dbReference type="RefSeq" id="WP_185087239.1">
    <property type="nucleotide sequence ID" value="NZ_JACHJB010000002.1"/>
</dbReference>
<sequence>MPVESIFHRLEALLPKVQKPIQYVGGELNSTVKDWDSADVRWALMYPDAYEVGLPNQGVAILYEILNELPATLAERTYAVWPDLEALMRAEGVPQFTVDAHRPVRAFDVLGLSFSTELGYTNMLTALDLAGIPLRAVDRGDDDPIVLAGGHAAFNPEPIADFLDAAVLGDGEQIAIAVSEVVREWKAEGRPGGRDELLMRLAESGGVYVPKFYDVDYHPDGRIKRVAPNRPGVPWRVHKHTVMDLDEWPYPKKPLVPLAETVHERFSVEIFRGCTRGCRFCQAGMITRPVRERSITTIGAMVENGIKESGFTEVGLLSLSSADHSEIGEVAKGLADRYEGTNTSLSLPSTRVDAFNIDLANEFSRNGRRSGLTLAPEGGSERMRKVINKMVTEEDLIRTVTTAYSQGWRQVKLYFMCGLPTETDEDVLGIADLAKKVIKAGREVTGSRDIRCTVSIGGFVPKPHTPFQWAGQADHETVDRRLKALRDSLRGDKEYGRAIGYRYHDGKPSIVEGLLSRGDRRVGAVIRAVWEDGGRFDGWSEHFSYERWMSAAEQAGVDVDWYTVREREENEVLPWDHLDAGLDREWLWQDWQDAVSGAEVEDCRWTPCYDCGVCPTMGTEIQIGPTGRKLLPLTVV</sequence>
<dbReference type="InterPro" id="IPR007197">
    <property type="entry name" value="rSAM"/>
</dbReference>
<dbReference type="InterPro" id="IPR023862">
    <property type="entry name" value="CHP03960_rSAM"/>
</dbReference>
<dbReference type="SFLD" id="SFLDS00029">
    <property type="entry name" value="Radical_SAM"/>
    <property type="match status" value="1"/>
</dbReference>
<dbReference type="PANTHER" id="PTHR42731:SF1">
    <property type="entry name" value="RADICAL SAM DOMAIN PROTEIN"/>
    <property type="match status" value="1"/>
</dbReference>
<keyword evidence="3" id="KW-1185">Reference proteome</keyword>
<dbReference type="EMBL" id="JACHJB010000002">
    <property type="protein sequence ID" value="MBB6349708.1"/>
    <property type="molecule type" value="Genomic_DNA"/>
</dbReference>
<proteinExistence type="predicted"/>
<dbReference type="Pfam" id="PF04055">
    <property type="entry name" value="Radical_SAM"/>
    <property type="match status" value="1"/>
</dbReference>
<dbReference type="InterPro" id="IPR045784">
    <property type="entry name" value="Radical_SAM_N2"/>
</dbReference>
<reference evidence="2 3" key="1">
    <citation type="submission" date="2020-08" db="EMBL/GenBank/DDBJ databases">
        <title>Sequencing the genomes of 1000 actinobacteria strains.</title>
        <authorList>
            <person name="Klenk H.-P."/>
        </authorList>
    </citation>
    <scope>NUCLEOTIDE SEQUENCE [LARGE SCALE GENOMIC DNA]</scope>
    <source>
        <strain evidence="2 3">DSM 45913</strain>
    </source>
</reference>
<dbReference type="GO" id="GO:0003824">
    <property type="term" value="F:catalytic activity"/>
    <property type="evidence" value="ECO:0007669"/>
    <property type="project" value="InterPro"/>
</dbReference>
<accession>A0A7X0C706</accession>
<dbReference type="Gene3D" id="3.80.30.20">
    <property type="entry name" value="tm_1862 like domain"/>
    <property type="match status" value="1"/>
</dbReference>
<evidence type="ECO:0000259" key="1">
    <source>
        <dbReference type="PROSITE" id="PS51918"/>
    </source>
</evidence>
<dbReference type="SMART" id="SM00729">
    <property type="entry name" value="Elp3"/>
    <property type="match status" value="1"/>
</dbReference>
<name>A0A7X0C706_9ACTN</name>
<dbReference type="Pfam" id="PF19864">
    <property type="entry name" value="Radical_SAM_N2"/>
    <property type="match status" value="1"/>
</dbReference>
<feature type="domain" description="Radical SAM core" evidence="1">
    <location>
        <begin position="260"/>
        <end position="502"/>
    </location>
</feature>
<gene>
    <name evidence="2" type="ORF">FHU36_006253</name>
</gene>
<dbReference type="PROSITE" id="PS51918">
    <property type="entry name" value="RADICAL_SAM"/>
    <property type="match status" value="1"/>
</dbReference>
<dbReference type="AlphaFoldDB" id="A0A7X0C706"/>
<evidence type="ECO:0000313" key="2">
    <source>
        <dbReference type="EMBL" id="MBB6349708.1"/>
    </source>
</evidence>
<evidence type="ECO:0000313" key="3">
    <source>
        <dbReference type="Proteomes" id="UP000583800"/>
    </source>
</evidence>